<sequence>MTEHRDEWNALEIRRPDDVPVPTPLAWQIEKHTEHNDRLMNNMLPADFPYEVERGTADDALAVLALRESIRRDIEHGTGNRVHEALTLGATWRQVAAALDLDPGQAREVLRAYADGQRRMWVRNEEEGVKPLGFSADRHAAALALCELADDESAPPAVAR</sequence>
<evidence type="ECO:0000313" key="1">
    <source>
        <dbReference type="EMBL" id="MDX3026090.1"/>
    </source>
</evidence>
<proteinExistence type="predicted"/>
<protein>
    <submittedName>
        <fullName evidence="1">Uncharacterized protein</fullName>
    </submittedName>
</protein>
<comment type="caution">
    <text evidence="1">The sequence shown here is derived from an EMBL/GenBank/DDBJ whole genome shotgun (WGS) entry which is preliminary data.</text>
</comment>
<reference evidence="1 2" key="1">
    <citation type="journal article" date="2023" name="Microb. Genom.">
        <title>Mesoterricola silvestris gen. nov., sp. nov., Mesoterricola sediminis sp. nov., Geothrix oryzae sp. nov., Geothrix edaphica sp. nov., Geothrix rubra sp. nov., and Geothrix limicola sp. nov., six novel members of Acidobacteriota isolated from soils.</title>
        <authorList>
            <person name="Weisberg A.J."/>
            <person name="Pearce E."/>
            <person name="Kramer C.G."/>
            <person name="Chang J.H."/>
            <person name="Clarke C.R."/>
        </authorList>
    </citation>
    <scope>NUCLEOTIDE SEQUENCE [LARGE SCALE GENOMIC DNA]</scope>
    <source>
        <strain evidence="1 2">NB05-1H</strain>
    </source>
</reference>
<organism evidence="1 2">
    <name type="scientific">Streptomyces acidiscabies</name>
    <dbReference type="NCBI Taxonomy" id="42234"/>
    <lineage>
        <taxon>Bacteria</taxon>
        <taxon>Bacillati</taxon>
        <taxon>Actinomycetota</taxon>
        <taxon>Actinomycetes</taxon>
        <taxon>Kitasatosporales</taxon>
        <taxon>Streptomycetaceae</taxon>
        <taxon>Streptomyces</taxon>
    </lineage>
</organism>
<accession>A0ABU4MD98</accession>
<keyword evidence="2" id="KW-1185">Reference proteome</keyword>
<dbReference type="Proteomes" id="UP001272987">
    <property type="component" value="Unassembled WGS sequence"/>
</dbReference>
<dbReference type="RefSeq" id="WP_119612079.1">
    <property type="nucleotide sequence ID" value="NZ_CP122371.1"/>
</dbReference>
<name>A0ABU4MD98_9ACTN</name>
<evidence type="ECO:0000313" key="2">
    <source>
        <dbReference type="Proteomes" id="UP001272987"/>
    </source>
</evidence>
<gene>
    <name evidence="1" type="ORF">PV666_50790</name>
</gene>
<dbReference type="EMBL" id="JARAWP010000069">
    <property type="protein sequence ID" value="MDX3026090.1"/>
    <property type="molecule type" value="Genomic_DNA"/>
</dbReference>